<keyword evidence="2" id="KW-1185">Reference proteome</keyword>
<dbReference type="AlphaFoldDB" id="A0AAQ4ET70"/>
<comment type="caution">
    <text evidence="1">The sequence shown here is derived from an EMBL/GenBank/DDBJ whole genome shotgun (WGS) entry which is preliminary data.</text>
</comment>
<proteinExistence type="predicted"/>
<name>A0AAQ4ET70_AMBAM</name>
<evidence type="ECO:0000313" key="2">
    <source>
        <dbReference type="Proteomes" id="UP001321473"/>
    </source>
</evidence>
<gene>
    <name evidence="1" type="ORF">V5799_020719</name>
</gene>
<evidence type="ECO:0000313" key="1">
    <source>
        <dbReference type="EMBL" id="KAK8777941.1"/>
    </source>
</evidence>
<dbReference type="EMBL" id="JARKHS020011286">
    <property type="protein sequence ID" value="KAK8777941.1"/>
    <property type="molecule type" value="Genomic_DNA"/>
</dbReference>
<reference evidence="1 2" key="1">
    <citation type="journal article" date="2023" name="Arcadia Sci">
        <title>De novo assembly of a long-read Amblyomma americanum tick genome.</title>
        <authorList>
            <person name="Chou S."/>
            <person name="Poskanzer K.E."/>
            <person name="Rollins M."/>
            <person name="Thuy-Boun P.S."/>
        </authorList>
    </citation>
    <scope>NUCLEOTIDE SEQUENCE [LARGE SCALE GENOMIC DNA]</scope>
    <source>
        <strain evidence="1">F_SG_1</strain>
        <tissue evidence="1">Salivary glands</tissue>
    </source>
</reference>
<sequence>MINLQQYKCFKSTFVTNVGGEGQPRMVHYDKKIAQDQWKWTRVRIRMKVLQDGQQIGLTDVVPQKAYGTILCYTLSRKLCPQ</sequence>
<accession>A0AAQ4ET70</accession>
<dbReference type="Proteomes" id="UP001321473">
    <property type="component" value="Unassembled WGS sequence"/>
</dbReference>
<protein>
    <submittedName>
        <fullName evidence="1">Uncharacterized protein</fullName>
    </submittedName>
</protein>
<organism evidence="1 2">
    <name type="scientific">Amblyomma americanum</name>
    <name type="common">Lone star tick</name>
    <dbReference type="NCBI Taxonomy" id="6943"/>
    <lineage>
        <taxon>Eukaryota</taxon>
        <taxon>Metazoa</taxon>
        <taxon>Ecdysozoa</taxon>
        <taxon>Arthropoda</taxon>
        <taxon>Chelicerata</taxon>
        <taxon>Arachnida</taxon>
        <taxon>Acari</taxon>
        <taxon>Parasitiformes</taxon>
        <taxon>Ixodida</taxon>
        <taxon>Ixodoidea</taxon>
        <taxon>Ixodidae</taxon>
        <taxon>Amblyomminae</taxon>
        <taxon>Amblyomma</taxon>
    </lineage>
</organism>